<reference evidence="1 2" key="1">
    <citation type="submission" date="2021-03" db="EMBL/GenBank/DDBJ databases">
        <title>Genomic Encyclopedia of Type Strains, Phase IV (KMG-IV): sequencing the most valuable type-strain genomes for metagenomic binning, comparative biology and taxonomic classification.</title>
        <authorList>
            <person name="Goeker M."/>
        </authorList>
    </citation>
    <scope>NUCLEOTIDE SEQUENCE [LARGE SCALE GENOMIC DNA]</scope>
    <source>
        <strain evidence="1 2">DSM 27512</strain>
    </source>
</reference>
<sequence length="192" mass="22729">MGYIKKIECSIISEKSFKIIHNCSGCKGKTNYINTEKFRVNANGNKLDVWLIYQCEKCKHTYNISIYERQKVSRLSKEEYGLFLENNKELAQKYGRDFQFFTKNKLEVDLKDIEYSFMDSKGEKLIFDKIIFEEGQEIIIENPYGLKIRKEKLASEILMISRSKTKKMLDNNHIILLDCSQKIKIEIIRIKE</sequence>
<comment type="caution">
    <text evidence="1">The sequence shown here is derived from an EMBL/GenBank/DDBJ whole genome shotgun (WGS) entry which is preliminary data.</text>
</comment>
<dbReference type="InterPro" id="IPR009412">
    <property type="entry name" value="DUF1062"/>
</dbReference>
<gene>
    <name evidence="1" type="ORF">J2Z35_000864</name>
</gene>
<evidence type="ECO:0000313" key="2">
    <source>
        <dbReference type="Proteomes" id="UP001314903"/>
    </source>
</evidence>
<proteinExistence type="predicted"/>
<protein>
    <recommendedName>
        <fullName evidence="3">DUF1062 domain-containing protein</fullName>
    </recommendedName>
</protein>
<dbReference type="Proteomes" id="UP001314903">
    <property type="component" value="Unassembled WGS sequence"/>
</dbReference>
<evidence type="ECO:0000313" key="1">
    <source>
        <dbReference type="EMBL" id="MBP2027070.1"/>
    </source>
</evidence>
<evidence type="ECO:0008006" key="3">
    <source>
        <dbReference type="Google" id="ProtNLM"/>
    </source>
</evidence>
<keyword evidence="2" id="KW-1185">Reference proteome</keyword>
<name>A0ABS4KH02_9FIRM</name>
<dbReference type="EMBL" id="JAGGLI010000007">
    <property type="protein sequence ID" value="MBP2027070.1"/>
    <property type="molecule type" value="Genomic_DNA"/>
</dbReference>
<dbReference type="RefSeq" id="WP_209659755.1">
    <property type="nucleotide sequence ID" value="NZ_JAGGLI010000007.1"/>
</dbReference>
<organism evidence="1 2">
    <name type="scientific">Acetoanaerobium pronyense</name>
    <dbReference type="NCBI Taxonomy" id="1482736"/>
    <lineage>
        <taxon>Bacteria</taxon>
        <taxon>Bacillati</taxon>
        <taxon>Bacillota</taxon>
        <taxon>Clostridia</taxon>
        <taxon>Peptostreptococcales</taxon>
        <taxon>Filifactoraceae</taxon>
        <taxon>Acetoanaerobium</taxon>
    </lineage>
</organism>
<accession>A0ABS4KH02</accession>
<dbReference type="Pfam" id="PF06353">
    <property type="entry name" value="DUF1062"/>
    <property type="match status" value="1"/>
</dbReference>